<reference evidence="2 3" key="1">
    <citation type="journal article" date="2015" name="Parasit. Vectors">
        <title>Draft genome of the scabies mite.</title>
        <authorList>
            <person name="Rider S.D.Jr."/>
            <person name="Morgan M.S."/>
            <person name="Arlian L.G."/>
        </authorList>
    </citation>
    <scope>NUCLEOTIDE SEQUENCE [LARGE SCALE GENOMIC DNA]</scope>
    <source>
        <strain evidence="2">Arlian Lab</strain>
    </source>
</reference>
<gene>
    <name evidence="2" type="ORF">QR98_0059040</name>
</gene>
<protein>
    <submittedName>
        <fullName evidence="2">Uncharacterized protein</fullName>
    </submittedName>
</protein>
<sequence>MATFQHYVYFRVKTTSNENYDDNRNDDEDAKDNNQNSNDSYKYNINVKISSKNRSLLNTMAKNNENDVAKDPGSASNRPNFNDMEGYISFIYSISMINFESLLKDIEYFMVTVFMFQAQDVEEPVPVCIDAITNTDFQMVLEEPKIQMKI</sequence>
<comment type="caution">
    <text evidence="2">The sequence shown here is derived from an EMBL/GenBank/DDBJ whole genome shotgun (WGS) entry which is preliminary data.</text>
</comment>
<name>A0A132A8U5_SARSC</name>
<dbReference type="Proteomes" id="UP000616769">
    <property type="component" value="Unassembled WGS sequence"/>
</dbReference>
<evidence type="ECO:0000256" key="1">
    <source>
        <dbReference type="SAM" id="MobiDB-lite"/>
    </source>
</evidence>
<dbReference type="AlphaFoldDB" id="A0A132A8U5"/>
<evidence type="ECO:0000313" key="3">
    <source>
        <dbReference type="Proteomes" id="UP000616769"/>
    </source>
</evidence>
<accession>A0A132A8U5</accession>
<feature type="region of interest" description="Disordered" evidence="1">
    <location>
        <begin position="17"/>
        <end position="39"/>
    </location>
</feature>
<proteinExistence type="predicted"/>
<organism evidence="2 3">
    <name type="scientific">Sarcoptes scabiei</name>
    <name type="common">Itch mite</name>
    <name type="synonym">Acarus scabiei</name>
    <dbReference type="NCBI Taxonomy" id="52283"/>
    <lineage>
        <taxon>Eukaryota</taxon>
        <taxon>Metazoa</taxon>
        <taxon>Ecdysozoa</taxon>
        <taxon>Arthropoda</taxon>
        <taxon>Chelicerata</taxon>
        <taxon>Arachnida</taxon>
        <taxon>Acari</taxon>
        <taxon>Acariformes</taxon>
        <taxon>Sarcoptiformes</taxon>
        <taxon>Astigmata</taxon>
        <taxon>Psoroptidia</taxon>
        <taxon>Sarcoptoidea</taxon>
        <taxon>Sarcoptidae</taxon>
        <taxon>Sarcoptinae</taxon>
        <taxon>Sarcoptes</taxon>
    </lineage>
</organism>
<dbReference type="VEuPathDB" id="VectorBase:SSCA001051"/>
<dbReference type="EMBL" id="JXLN01011556">
    <property type="protein sequence ID" value="KPM07411.1"/>
    <property type="molecule type" value="Genomic_DNA"/>
</dbReference>
<evidence type="ECO:0000313" key="2">
    <source>
        <dbReference type="EMBL" id="KPM07411.1"/>
    </source>
</evidence>